<dbReference type="NCBIfam" id="NF037970">
    <property type="entry name" value="vanZ_1"/>
    <property type="match status" value="1"/>
</dbReference>
<dbReference type="PIRSF" id="PIRSF019083">
    <property type="entry name" value="UCP019083_VanZ"/>
    <property type="match status" value="1"/>
</dbReference>
<evidence type="ECO:0000313" key="4">
    <source>
        <dbReference type="Proteomes" id="UP001300012"/>
    </source>
</evidence>
<protein>
    <submittedName>
        <fullName evidence="3">VanZ family protein</fullName>
    </submittedName>
</protein>
<keyword evidence="1" id="KW-0472">Membrane</keyword>
<dbReference type="Proteomes" id="UP001300012">
    <property type="component" value="Unassembled WGS sequence"/>
</dbReference>
<feature type="transmembrane region" description="Helical" evidence="1">
    <location>
        <begin position="15"/>
        <end position="32"/>
    </location>
</feature>
<dbReference type="InterPro" id="IPR016747">
    <property type="entry name" value="Phosphotransbutyrylase"/>
</dbReference>
<evidence type="ECO:0000313" key="3">
    <source>
        <dbReference type="EMBL" id="MCR8635912.1"/>
    </source>
</evidence>
<dbReference type="InterPro" id="IPR006976">
    <property type="entry name" value="VanZ-like"/>
</dbReference>
<evidence type="ECO:0000256" key="1">
    <source>
        <dbReference type="SAM" id="Phobius"/>
    </source>
</evidence>
<accession>A0ABT1YRV5</accession>
<dbReference type="Pfam" id="PF04892">
    <property type="entry name" value="VanZ"/>
    <property type="match status" value="1"/>
</dbReference>
<evidence type="ECO:0000259" key="2">
    <source>
        <dbReference type="Pfam" id="PF04892"/>
    </source>
</evidence>
<keyword evidence="1" id="KW-1133">Transmembrane helix</keyword>
<dbReference type="EMBL" id="JANQBD010000033">
    <property type="protein sequence ID" value="MCR8635912.1"/>
    <property type="molecule type" value="Genomic_DNA"/>
</dbReference>
<feature type="domain" description="VanZ-like" evidence="2">
    <location>
        <begin position="19"/>
        <end position="164"/>
    </location>
</feature>
<name>A0ABT1YRV5_9BACL</name>
<sequence length="182" mass="20678">MNYGYFGWNTRRMTLTHWVPTLIVMAVIFVLSSQSYEQQSIKTQLTLAVHRTILNDYLSSIQIHYGSLTIDGYKDGPGGVLEFILRKLAHVIEYFLLSITLLRGIRCTTKLRLSNAIMITVLISVSFAITDEIHQLYSIDRGSRPQDIVIDSLGVLIGILAYGLVAKRKKRRLVNTYRTEGL</sequence>
<keyword evidence="4" id="KW-1185">Reference proteome</keyword>
<organism evidence="3 4">
    <name type="scientific">Paenibacillus radicis</name>
    <name type="common">ex Xue et al. 2023</name>
    <dbReference type="NCBI Taxonomy" id="2972489"/>
    <lineage>
        <taxon>Bacteria</taxon>
        <taxon>Bacillati</taxon>
        <taxon>Bacillota</taxon>
        <taxon>Bacilli</taxon>
        <taxon>Bacillales</taxon>
        <taxon>Paenibacillaceae</taxon>
        <taxon>Paenibacillus</taxon>
    </lineage>
</organism>
<gene>
    <name evidence="3" type="ORF">NV381_32450</name>
</gene>
<reference evidence="3 4" key="1">
    <citation type="submission" date="2022-08" db="EMBL/GenBank/DDBJ databases">
        <title>Paenibacillus endoradicis sp. nov., Paenibacillus radicibacter sp. nov and Paenibacillus pararadicis sp. nov., three cold-adapted plant growth-promoting bacteria isolated from root of Larix gmelinii in Great Khingan.</title>
        <authorList>
            <person name="Xue H."/>
        </authorList>
    </citation>
    <scope>NUCLEOTIDE SEQUENCE [LARGE SCALE GENOMIC DNA]</scope>
    <source>
        <strain evidence="3 4">N5-1-1-5</strain>
    </source>
</reference>
<dbReference type="RefSeq" id="WP_258217455.1">
    <property type="nucleotide sequence ID" value="NZ_JANQBD010000033.1"/>
</dbReference>
<feature type="transmembrane region" description="Helical" evidence="1">
    <location>
        <begin position="148"/>
        <end position="165"/>
    </location>
</feature>
<feature type="transmembrane region" description="Helical" evidence="1">
    <location>
        <begin position="111"/>
        <end position="128"/>
    </location>
</feature>
<comment type="caution">
    <text evidence="3">The sequence shown here is derived from an EMBL/GenBank/DDBJ whole genome shotgun (WGS) entry which is preliminary data.</text>
</comment>
<proteinExistence type="predicted"/>
<keyword evidence="1" id="KW-0812">Transmembrane</keyword>